<accession>A0A645HH60</accession>
<comment type="caution">
    <text evidence="3">The sequence shown here is derived from an EMBL/GenBank/DDBJ whole genome shotgun (WGS) entry which is preliminary data.</text>
</comment>
<evidence type="ECO:0000256" key="2">
    <source>
        <dbReference type="ARBA" id="ARBA00023274"/>
    </source>
</evidence>
<evidence type="ECO:0000256" key="1">
    <source>
        <dbReference type="ARBA" id="ARBA00022980"/>
    </source>
</evidence>
<dbReference type="GO" id="GO:0022627">
    <property type="term" value="C:cytosolic small ribosomal subunit"/>
    <property type="evidence" value="ECO:0007669"/>
    <property type="project" value="TreeGrafter"/>
</dbReference>
<dbReference type="InterPro" id="IPR000589">
    <property type="entry name" value="Ribosomal_uS15"/>
</dbReference>
<dbReference type="PROSITE" id="PS00362">
    <property type="entry name" value="RIBOSOMAL_S15"/>
    <property type="match status" value="1"/>
</dbReference>
<dbReference type="CDD" id="cd00353">
    <property type="entry name" value="Ribosomal_S15p_S13e"/>
    <property type="match status" value="1"/>
</dbReference>
<dbReference type="PANTHER" id="PTHR23321">
    <property type="entry name" value="RIBOSOMAL PROTEIN S15, BACTERIAL AND ORGANELLAR"/>
    <property type="match status" value="1"/>
</dbReference>
<reference evidence="3" key="1">
    <citation type="submission" date="2019-08" db="EMBL/GenBank/DDBJ databases">
        <authorList>
            <person name="Kucharzyk K."/>
            <person name="Murdoch R.W."/>
            <person name="Higgins S."/>
            <person name="Loffler F."/>
        </authorList>
    </citation>
    <scope>NUCLEOTIDE SEQUENCE</scope>
</reference>
<gene>
    <name evidence="3" type="primary">rpsO_49</name>
    <name evidence="3" type="ORF">SDC9_185242</name>
</gene>
<sequence length="90" mass="10473">MALTKEDKEKLITEYHIHDTDTGSADVQIAILTIRIKQLTEHLQTNKHDNASRRGLLKMVGTRRKLLAYLRRTNFARFAAITEKLNIRTR</sequence>
<dbReference type="SMART" id="SM01387">
    <property type="entry name" value="Ribosomal_S15"/>
    <property type="match status" value="1"/>
</dbReference>
<proteinExistence type="inferred from homology"/>
<dbReference type="Gene3D" id="6.10.250.3130">
    <property type="match status" value="1"/>
</dbReference>
<dbReference type="PANTHER" id="PTHR23321:SF26">
    <property type="entry name" value="SMALL RIBOSOMAL SUBUNIT PROTEIN US15M"/>
    <property type="match status" value="1"/>
</dbReference>
<dbReference type="AlphaFoldDB" id="A0A645HH60"/>
<organism evidence="3">
    <name type="scientific">bioreactor metagenome</name>
    <dbReference type="NCBI Taxonomy" id="1076179"/>
    <lineage>
        <taxon>unclassified sequences</taxon>
        <taxon>metagenomes</taxon>
        <taxon>ecological metagenomes</taxon>
    </lineage>
</organism>
<dbReference type="GO" id="GO:0006412">
    <property type="term" value="P:translation"/>
    <property type="evidence" value="ECO:0007669"/>
    <property type="project" value="InterPro"/>
</dbReference>
<keyword evidence="2" id="KW-0687">Ribonucleoprotein</keyword>
<dbReference type="InterPro" id="IPR005290">
    <property type="entry name" value="Ribosomal_uS15_bac-type"/>
</dbReference>
<evidence type="ECO:0000313" key="3">
    <source>
        <dbReference type="EMBL" id="MPN37722.1"/>
    </source>
</evidence>
<dbReference type="HAMAP" id="MF_01343_B">
    <property type="entry name" value="Ribosomal_uS15_B"/>
    <property type="match status" value="1"/>
</dbReference>
<dbReference type="InterPro" id="IPR009068">
    <property type="entry name" value="uS15_NS1_RNA-bd_sf"/>
</dbReference>
<dbReference type="GO" id="GO:0003735">
    <property type="term" value="F:structural constituent of ribosome"/>
    <property type="evidence" value="ECO:0007669"/>
    <property type="project" value="InterPro"/>
</dbReference>
<dbReference type="NCBIfam" id="TIGR00952">
    <property type="entry name" value="S15_bact"/>
    <property type="match status" value="1"/>
</dbReference>
<protein>
    <submittedName>
        <fullName evidence="3">30S ribosomal protein S15</fullName>
    </submittedName>
</protein>
<name>A0A645HH60_9ZZZZ</name>
<dbReference type="EMBL" id="VSSQ01092539">
    <property type="protein sequence ID" value="MPN37722.1"/>
    <property type="molecule type" value="Genomic_DNA"/>
</dbReference>
<dbReference type="Pfam" id="PF00312">
    <property type="entry name" value="Ribosomal_S15"/>
    <property type="match status" value="1"/>
</dbReference>
<dbReference type="FunFam" id="1.10.287.10:FF:000002">
    <property type="entry name" value="30S ribosomal protein S15"/>
    <property type="match status" value="1"/>
</dbReference>
<keyword evidence="1 3" id="KW-0689">Ribosomal protein</keyword>
<dbReference type="Gene3D" id="1.10.287.10">
    <property type="entry name" value="S15/NS1, RNA-binding"/>
    <property type="match status" value="1"/>
</dbReference>
<dbReference type="SUPFAM" id="SSF47060">
    <property type="entry name" value="S15/NS1 RNA-binding domain"/>
    <property type="match status" value="1"/>
</dbReference>